<feature type="compositionally biased region" description="Basic and acidic residues" evidence="1">
    <location>
        <begin position="213"/>
        <end position="223"/>
    </location>
</feature>
<sequence length="350" mass="39797">MVELRQSLNDTDCPKSAFKVQVKVGGVNIIQHQHTTKDGGKKQPQDYFVVSEQEWIWGTQVDKDTARQFRVFGRKRERQVISDTTSETSTLADSSHDHEPSDQQQFNSFSSTSSTNRHPQPPHLGEESPHEMVIGTGGLIRQVIHPDKQPDSWTEDPDSTITLRFKIFNPTKPNHFRKITGLELGNPGGNWNDKPNPAKKFFGRQKPVVENPEEMRGDIRSPEEIGSDGEDDEEVETDDDDDDNVDSDLDSGVAMGRAEDLGEEEENDEQARGRFAALFSEAQNQRRERPKKEKRKKKKKGKKDEKPSGLYLMVVNEVRSVKTRGPEKRSRWRKILEAVRRVLSPGLMVA</sequence>
<evidence type="ECO:0000256" key="1">
    <source>
        <dbReference type="SAM" id="MobiDB-lite"/>
    </source>
</evidence>
<name>A0AAE0PH53_SORBR</name>
<evidence type="ECO:0000313" key="3">
    <source>
        <dbReference type="Proteomes" id="UP001281003"/>
    </source>
</evidence>
<gene>
    <name evidence="2" type="ORF">B0T20DRAFT_452066</name>
</gene>
<organism evidence="2 3">
    <name type="scientific">Sordaria brevicollis</name>
    <dbReference type="NCBI Taxonomy" id="83679"/>
    <lineage>
        <taxon>Eukaryota</taxon>
        <taxon>Fungi</taxon>
        <taxon>Dikarya</taxon>
        <taxon>Ascomycota</taxon>
        <taxon>Pezizomycotina</taxon>
        <taxon>Sordariomycetes</taxon>
        <taxon>Sordariomycetidae</taxon>
        <taxon>Sordariales</taxon>
        <taxon>Sordariaceae</taxon>
        <taxon>Sordaria</taxon>
    </lineage>
</organism>
<protein>
    <submittedName>
        <fullName evidence="2">Uncharacterized protein</fullName>
    </submittedName>
</protein>
<evidence type="ECO:0000313" key="2">
    <source>
        <dbReference type="EMBL" id="KAK3399916.1"/>
    </source>
</evidence>
<keyword evidence="3" id="KW-1185">Reference proteome</keyword>
<reference evidence="2" key="1">
    <citation type="journal article" date="2023" name="Mol. Phylogenet. Evol.">
        <title>Genome-scale phylogeny and comparative genomics of the fungal order Sordariales.</title>
        <authorList>
            <person name="Hensen N."/>
            <person name="Bonometti L."/>
            <person name="Westerberg I."/>
            <person name="Brannstrom I.O."/>
            <person name="Guillou S."/>
            <person name="Cros-Aarteil S."/>
            <person name="Calhoun S."/>
            <person name="Haridas S."/>
            <person name="Kuo A."/>
            <person name="Mondo S."/>
            <person name="Pangilinan J."/>
            <person name="Riley R."/>
            <person name="LaButti K."/>
            <person name="Andreopoulos B."/>
            <person name="Lipzen A."/>
            <person name="Chen C."/>
            <person name="Yan M."/>
            <person name="Daum C."/>
            <person name="Ng V."/>
            <person name="Clum A."/>
            <person name="Steindorff A."/>
            <person name="Ohm R.A."/>
            <person name="Martin F."/>
            <person name="Silar P."/>
            <person name="Natvig D.O."/>
            <person name="Lalanne C."/>
            <person name="Gautier V."/>
            <person name="Ament-Velasquez S.L."/>
            <person name="Kruys A."/>
            <person name="Hutchinson M.I."/>
            <person name="Powell A.J."/>
            <person name="Barry K."/>
            <person name="Miller A.N."/>
            <person name="Grigoriev I.V."/>
            <person name="Debuchy R."/>
            <person name="Gladieux P."/>
            <person name="Hiltunen Thoren M."/>
            <person name="Johannesson H."/>
        </authorList>
    </citation>
    <scope>NUCLEOTIDE SEQUENCE</scope>
    <source>
        <strain evidence="2">FGSC 1904</strain>
    </source>
</reference>
<dbReference type="EMBL" id="JAUTDP010000004">
    <property type="protein sequence ID" value="KAK3399916.1"/>
    <property type="molecule type" value="Genomic_DNA"/>
</dbReference>
<dbReference type="AlphaFoldDB" id="A0AAE0PH53"/>
<accession>A0AAE0PH53</accession>
<feature type="region of interest" description="Disordered" evidence="1">
    <location>
        <begin position="186"/>
        <end position="311"/>
    </location>
</feature>
<feature type="compositionally biased region" description="Acidic residues" evidence="1">
    <location>
        <begin position="225"/>
        <end position="249"/>
    </location>
</feature>
<feature type="compositionally biased region" description="Low complexity" evidence="1">
    <location>
        <begin position="103"/>
        <end position="116"/>
    </location>
</feature>
<proteinExistence type="predicted"/>
<comment type="caution">
    <text evidence="2">The sequence shown here is derived from an EMBL/GenBank/DDBJ whole genome shotgun (WGS) entry which is preliminary data.</text>
</comment>
<feature type="compositionally biased region" description="Polar residues" evidence="1">
    <location>
        <begin position="81"/>
        <end position="93"/>
    </location>
</feature>
<reference evidence="2" key="2">
    <citation type="submission" date="2023-07" db="EMBL/GenBank/DDBJ databases">
        <authorList>
            <consortium name="Lawrence Berkeley National Laboratory"/>
            <person name="Haridas S."/>
            <person name="Hensen N."/>
            <person name="Bonometti L."/>
            <person name="Westerberg I."/>
            <person name="Brannstrom I.O."/>
            <person name="Guillou S."/>
            <person name="Cros-Aarteil S."/>
            <person name="Calhoun S."/>
            <person name="Kuo A."/>
            <person name="Mondo S."/>
            <person name="Pangilinan J."/>
            <person name="Riley R."/>
            <person name="LaButti K."/>
            <person name="Andreopoulos B."/>
            <person name="Lipzen A."/>
            <person name="Chen C."/>
            <person name="Yanf M."/>
            <person name="Daum C."/>
            <person name="Ng V."/>
            <person name="Clum A."/>
            <person name="Steindorff A."/>
            <person name="Ohm R."/>
            <person name="Martin F."/>
            <person name="Silar P."/>
            <person name="Natvig D."/>
            <person name="Lalanne C."/>
            <person name="Gautier V."/>
            <person name="Ament-velasquez S.L."/>
            <person name="Kruys A."/>
            <person name="Hutchinson M.I."/>
            <person name="Powell A.J."/>
            <person name="Barry K."/>
            <person name="Miller A.N."/>
            <person name="Grigoriev I.V."/>
            <person name="Debuchy R."/>
            <person name="Gladieux P."/>
            <person name="Thoren M.H."/>
            <person name="Johannesson H."/>
        </authorList>
    </citation>
    <scope>NUCLEOTIDE SEQUENCE</scope>
    <source>
        <strain evidence="2">FGSC 1904</strain>
    </source>
</reference>
<dbReference type="Proteomes" id="UP001281003">
    <property type="component" value="Unassembled WGS sequence"/>
</dbReference>
<feature type="region of interest" description="Disordered" evidence="1">
    <location>
        <begin position="79"/>
        <end position="130"/>
    </location>
</feature>
<feature type="compositionally biased region" description="Basic residues" evidence="1">
    <location>
        <begin position="292"/>
        <end position="301"/>
    </location>
</feature>